<feature type="domain" description="Fibronectin type III-like" evidence="4">
    <location>
        <begin position="436"/>
        <end position="514"/>
    </location>
</feature>
<dbReference type="SUPFAM" id="SSF51445">
    <property type="entry name" value="(Trans)glycosidases"/>
    <property type="match status" value="1"/>
</dbReference>
<dbReference type="InterPro" id="IPR013783">
    <property type="entry name" value="Ig-like_fold"/>
</dbReference>
<dbReference type="Gene3D" id="2.60.40.10">
    <property type="entry name" value="Immunoglobulins"/>
    <property type="match status" value="1"/>
</dbReference>
<dbReference type="Pfam" id="PF01915">
    <property type="entry name" value="Glyco_hydro_3_C"/>
    <property type="match status" value="1"/>
</dbReference>
<organism evidence="5 6">
    <name type="scientific">Paratractidigestivibacter faecalis</name>
    <dbReference type="NCBI Taxonomy" id="2292441"/>
    <lineage>
        <taxon>Bacteria</taxon>
        <taxon>Bacillati</taxon>
        <taxon>Actinomycetota</taxon>
        <taxon>Coriobacteriia</taxon>
        <taxon>Coriobacteriales</taxon>
        <taxon>Atopobiaceae</taxon>
        <taxon>Paratractidigestivibacter</taxon>
    </lineage>
</organism>
<dbReference type="PANTHER" id="PTHR42715">
    <property type="entry name" value="BETA-GLUCOSIDASE"/>
    <property type="match status" value="1"/>
</dbReference>
<dbReference type="PANTHER" id="PTHR42715:SF10">
    <property type="entry name" value="BETA-GLUCOSIDASE"/>
    <property type="match status" value="1"/>
</dbReference>
<keyword evidence="2 5" id="KW-0378">Hydrolase</keyword>
<keyword evidence="3" id="KW-0472">Membrane</keyword>
<dbReference type="Proteomes" id="UP001478817">
    <property type="component" value="Unassembled WGS sequence"/>
</dbReference>
<dbReference type="RefSeq" id="WP_349181976.1">
    <property type="nucleotide sequence ID" value="NZ_JBBNGS010000005.1"/>
</dbReference>
<comment type="caution">
    <text evidence="5">The sequence shown here is derived from an EMBL/GenBank/DDBJ whole genome shotgun (WGS) entry which is preliminary data.</text>
</comment>
<dbReference type="Gene3D" id="3.20.20.300">
    <property type="entry name" value="Glycoside hydrolase, family 3, N-terminal domain"/>
    <property type="match status" value="1"/>
</dbReference>
<evidence type="ECO:0000313" key="5">
    <source>
        <dbReference type="EMBL" id="MEQ2637472.1"/>
    </source>
</evidence>
<name>A0ABV1IFT1_9ACTN</name>
<keyword evidence="3" id="KW-0812">Transmembrane</keyword>
<dbReference type="Gene3D" id="3.40.50.1700">
    <property type="entry name" value="Glycoside hydrolase family 3 C-terminal domain"/>
    <property type="match status" value="1"/>
</dbReference>
<dbReference type="InterPro" id="IPR036881">
    <property type="entry name" value="Glyco_hydro_3_C_sf"/>
</dbReference>
<comment type="similarity">
    <text evidence="1">Belongs to the glycosyl hydrolase 3 family.</text>
</comment>
<dbReference type="InterPro" id="IPR002772">
    <property type="entry name" value="Glyco_hydro_3_C"/>
</dbReference>
<dbReference type="SMART" id="SM01217">
    <property type="entry name" value="Fn3_like"/>
    <property type="match status" value="1"/>
</dbReference>
<dbReference type="EMBL" id="JBBNGS010000005">
    <property type="protein sequence ID" value="MEQ2637472.1"/>
    <property type="molecule type" value="Genomic_DNA"/>
</dbReference>
<reference evidence="5 6" key="1">
    <citation type="submission" date="2024-04" db="EMBL/GenBank/DDBJ databases">
        <title>Human intestinal bacterial collection.</title>
        <authorList>
            <person name="Pauvert C."/>
            <person name="Hitch T.C.A."/>
            <person name="Clavel T."/>
        </authorList>
    </citation>
    <scope>NUCLEOTIDE SEQUENCE [LARGE SCALE GENOMIC DNA]</scope>
    <source>
        <strain evidence="5 6">CLA-AA-H197</strain>
    </source>
</reference>
<evidence type="ECO:0000259" key="4">
    <source>
        <dbReference type="SMART" id="SM01217"/>
    </source>
</evidence>
<dbReference type="InterPro" id="IPR036962">
    <property type="entry name" value="Glyco_hydro_3_N_sf"/>
</dbReference>
<keyword evidence="3" id="KW-1133">Transmembrane helix</keyword>
<accession>A0ABV1IFT1</accession>
<evidence type="ECO:0000256" key="3">
    <source>
        <dbReference type="SAM" id="Phobius"/>
    </source>
</evidence>
<dbReference type="InterPro" id="IPR050288">
    <property type="entry name" value="Cellulose_deg_GH3"/>
</dbReference>
<evidence type="ECO:0000256" key="1">
    <source>
        <dbReference type="ARBA" id="ARBA00005336"/>
    </source>
</evidence>
<dbReference type="PRINTS" id="PR00133">
    <property type="entry name" value="GLHYDRLASE3"/>
</dbReference>
<evidence type="ECO:0000256" key="2">
    <source>
        <dbReference type="ARBA" id="ARBA00022801"/>
    </source>
</evidence>
<dbReference type="Pfam" id="PF00933">
    <property type="entry name" value="Glyco_hydro_3"/>
    <property type="match status" value="1"/>
</dbReference>
<evidence type="ECO:0000313" key="6">
    <source>
        <dbReference type="Proteomes" id="UP001478817"/>
    </source>
</evidence>
<dbReference type="InterPro" id="IPR026891">
    <property type="entry name" value="Fn3-like"/>
</dbReference>
<feature type="transmembrane region" description="Helical" evidence="3">
    <location>
        <begin position="20"/>
        <end position="44"/>
    </location>
</feature>
<dbReference type="InterPro" id="IPR001764">
    <property type="entry name" value="Glyco_hydro_3_N"/>
</dbReference>
<proteinExistence type="inferred from homology"/>
<dbReference type="GO" id="GO:0016787">
    <property type="term" value="F:hydrolase activity"/>
    <property type="evidence" value="ECO:0007669"/>
    <property type="project" value="UniProtKB-KW"/>
</dbReference>
<protein>
    <submittedName>
        <fullName evidence="5">Glycoside hydrolase family 3 N-terminal domain-containing protein</fullName>
    </submittedName>
</protein>
<sequence>MAASKTNSESERGGRSVKRIVGIVVSCMLAVALVAVIVAANTVLPKFNQIINSYFGVEQSWDNSGVDTSGLDLTYNKADYDRGSIAEAEKTLDQDISGEGYVLLKNDGGSLPLEKGTTLSFVSGNSRDLGVKAKSMLETTLGIEGGSTDALTPAMEQAGFQVNKTLTDFYATGKGKDYVMGPGSVSYGDDEDFSINECPLSVMRDAGVLDSMEGTTPVYVLKRVAGEGRDMPRSMYNHASSAEDRAKSYLEPDSTELEILQYLNDNFDNTVLVVNSNAAVELDWLADFPNIKSVLVVPTTGTYGVESLGRILAGDINPSGRTVDTYVADASKSPAAQNFGDYQYLDESGNLTKYNYVSYEEGIYVGYRYYETRYEDSVLGQGSAGDFTYADEVCYPFGFGLSYTTFDWTNFSTSWSGKTCTATVTVANTGDVAGKDVVELYAQSPYTDYDRANGVEKPAVELVGYAKTKLLEPGESQEVTVTFDESQLAAYDSEGAGTWVLDAGTYYVTAATDAHAAANNVLAAKAAGAKTDARGNASLVDTYVPANADVDVTTYSTDTLTGVAVANRLSDARGDVTYLTRADWEGTFPTHDGDVTSQVSTWGNEINGDDGVSYTYGKVASADLLAQLDSTDSGNPDVKAWEGELTYGAENGLELIDMRGLSYDDAKWDQLLDQLTPEDYDAAISHAGYGTKALDSINKPAGTDADSTSGWSWGGTGMTFCNPMTVAQAWNQEIAYRLGNMIGNESLLGGGTGWYAPAMNIHRTPYSGRNGEYFSEDSFLSGAMASQEVRGAAEKGVYTIMKHFAFNEQENHRGDRNGQYSMATWMNEQSARELYLRPFEMCMKAGDVELSYVRQNVDGTQENATTKIRACQGVMTSFNRIGATWAGGSYDLITGIVRNEWGFDGWILTDNADTGVFMNGLQMIEAGADAKLTVSDPTALWSFDSADATQYGYAREAMHHLLYVMANSHVMNGAVHGSVYSTGTAGMQKADMLRWGLTGAGVVSVGVILGINIALELRRRRRG</sequence>
<feature type="transmembrane region" description="Helical" evidence="3">
    <location>
        <begin position="995"/>
        <end position="1015"/>
    </location>
</feature>
<dbReference type="SUPFAM" id="SSF52279">
    <property type="entry name" value="Beta-D-glucan exohydrolase, C-terminal domain"/>
    <property type="match status" value="1"/>
</dbReference>
<gene>
    <name evidence="5" type="ORF">AAAT05_03855</name>
</gene>
<dbReference type="Pfam" id="PF14310">
    <property type="entry name" value="Fn3-like"/>
    <property type="match status" value="1"/>
</dbReference>
<dbReference type="InterPro" id="IPR017853">
    <property type="entry name" value="GH"/>
</dbReference>
<keyword evidence="6" id="KW-1185">Reference proteome</keyword>